<dbReference type="EMBL" id="AP025628">
    <property type="protein sequence ID" value="BDG60107.1"/>
    <property type="molecule type" value="Genomic_DNA"/>
</dbReference>
<dbReference type="PROSITE" id="PS00571">
    <property type="entry name" value="AMIDASES"/>
    <property type="match status" value="1"/>
</dbReference>
<sequence length="469" mass="49624">MVDLAYMSLTEAADRIRRRDLSPVELTTAVLKRIEEVEPRINAYITVTAEEALAAARTAETEIAGGRYRGPLHGIPVAVKDVVCTAGVRTTAGSRVLRDFVPNTDAAVVVRLREAGAVIVGKTNTHEFAAGITTNNPFFGPTRNPWNVDCIPGGSSGGSGAALAAGLCTVAIGTDTGGSIRIPAACCGVVGLKPTYGRVSRQGIFPLAWSQDHCGPMARSVADAALLLQVIAGYDPADPGSANVPVPDFSAELSAGVSDITIGLPRHWYFERVDPEVAEAVYRAVRILAEMGARVMEVDLPALRDVMPAQYVVCMAEAAAWHVPFLRSQPEHYSPALRGTLEGSLLISAVQYLDGLRIRARIAAEMEQALGQVDVLAAPTIPLPAPPIGQEQVNVAGQPEPVLDAFVRLNAPANQSGLPAISIPCGFSRGGLPIGLQIIGRPFDESTVIRVAHAYEQVAGWHRRPPPLV</sequence>
<dbReference type="RefSeq" id="WP_264844172.1">
    <property type="nucleotide sequence ID" value="NZ_AP025628.1"/>
</dbReference>
<proteinExistence type="predicted"/>
<evidence type="ECO:0000259" key="1">
    <source>
        <dbReference type="Pfam" id="PF01425"/>
    </source>
</evidence>
<accession>A0AA35CJ30</accession>
<evidence type="ECO:0000313" key="2">
    <source>
        <dbReference type="EMBL" id="BDG60107.1"/>
    </source>
</evidence>
<dbReference type="Pfam" id="PF01425">
    <property type="entry name" value="Amidase"/>
    <property type="match status" value="1"/>
</dbReference>
<dbReference type="GO" id="GO:0003824">
    <property type="term" value="F:catalytic activity"/>
    <property type="evidence" value="ECO:0007669"/>
    <property type="project" value="InterPro"/>
</dbReference>
<dbReference type="KEGG" id="cmic:caldi_11970"/>
<dbReference type="Gene3D" id="3.90.1300.10">
    <property type="entry name" value="Amidase signature (AS) domain"/>
    <property type="match status" value="1"/>
</dbReference>
<dbReference type="InterPro" id="IPR036928">
    <property type="entry name" value="AS_sf"/>
</dbReference>
<dbReference type="PANTHER" id="PTHR11895">
    <property type="entry name" value="TRANSAMIDASE"/>
    <property type="match status" value="1"/>
</dbReference>
<dbReference type="PANTHER" id="PTHR11895:SF176">
    <property type="entry name" value="AMIDASE AMID-RELATED"/>
    <property type="match status" value="1"/>
</dbReference>
<reference evidence="2" key="1">
    <citation type="submission" date="2022-03" db="EMBL/GenBank/DDBJ databases">
        <title>Complete genome sequence of Caldinitratiruptor microaerophilus.</title>
        <authorList>
            <person name="Mukaiyama R."/>
            <person name="Nishiyama T."/>
            <person name="Ueda K."/>
        </authorList>
    </citation>
    <scope>NUCLEOTIDE SEQUENCE</scope>
    <source>
        <strain evidence="2">JCM 16183</strain>
    </source>
</reference>
<dbReference type="InterPro" id="IPR020556">
    <property type="entry name" value="Amidase_CS"/>
</dbReference>
<dbReference type="InterPro" id="IPR023631">
    <property type="entry name" value="Amidase_dom"/>
</dbReference>
<name>A0AA35CJ30_9FIRM</name>
<organism evidence="2 3">
    <name type="scientific">Caldinitratiruptor microaerophilus</name>
    <dbReference type="NCBI Taxonomy" id="671077"/>
    <lineage>
        <taxon>Bacteria</taxon>
        <taxon>Bacillati</taxon>
        <taxon>Bacillota</taxon>
        <taxon>Clostridia</taxon>
        <taxon>Eubacteriales</taxon>
        <taxon>Symbiobacteriaceae</taxon>
        <taxon>Caldinitratiruptor</taxon>
    </lineage>
</organism>
<keyword evidence="3" id="KW-1185">Reference proteome</keyword>
<gene>
    <name evidence="2" type="ORF">caldi_11970</name>
</gene>
<protein>
    <submittedName>
        <fullName evidence="2">Amidase</fullName>
    </submittedName>
</protein>
<dbReference type="SUPFAM" id="SSF75304">
    <property type="entry name" value="Amidase signature (AS) enzymes"/>
    <property type="match status" value="1"/>
</dbReference>
<evidence type="ECO:0000313" key="3">
    <source>
        <dbReference type="Proteomes" id="UP001163687"/>
    </source>
</evidence>
<dbReference type="Proteomes" id="UP001163687">
    <property type="component" value="Chromosome"/>
</dbReference>
<dbReference type="InterPro" id="IPR000120">
    <property type="entry name" value="Amidase"/>
</dbReference>
<feature type="domain" description="Amidase" evidence="1">
    <location>
        <begin position="25"/>
        <end position="448"/>
    </location>
</feature>
<dbReference type="AlphaFoldDB" id="A0AA35CJ30"/>